<proteinExistence type="inferred from homology"/>
<dbReference type="RefSeq" id="WP_188586084.1">
    <property type="nucleotide sequence ID" value="NZ_BMGC01000008.1"/>
</dbReference>
<evidence type="ECO:0000259" key="5">
    <source>
        <dbReference type="PROSITE" id="PS50160"/>
    </source>
</evidence>
<dbReference type="EMBL" id="BMGC01000008">
    <property type="protein sequence ID" value="GGB28774.1"/>
    <property type="molecule type" value="Genomic_DNA"/>
</dbReference>
<keyword evidence="7" id="KW-1185">Reference proteome</keyword>
<dbReference type="Proteomes" id="UP000621454">
    <property type="component" value="Unassembled WGS sequence"/>
</dbReference>
<dbReference type="NCBIfam" id="NF006078">
    <property type="entry name" value="PRK08224.1"/>
    <property type="match status" value="1"/>
</dbReference>
<dbReference type="AlphaFoldDB" id="A0A916T2Y9"/>
<organism evidence="6 7">
    <name type="scientific">Gordonia jinhuaensis</name>
    <dbReference type="NCBI Taxonomy" id="1517702"/>
    <lineage>
        <taxon>Bacteria</taxon>
        <taxon>Bacillati</taxon>
        <taxon>Actinomycetota</taxon>
        <taxon>Actinomycetes</taxon>
        <taxon>Mycobacteriales</taxon>
        <taxon>Gordoniaceae</taxon>
        <taxon>Gordonia</taxon>
    </lineage>
</organism>
<evidence type="ECO:0000256" key="3">
    <source>
        <dbReference type="ARBA" id="ARBA00022598"/>
    </source>
</evidence>
<dbReference type="Gene3D" id="2.40.50.140">
    <property type="entry name" value="Nucleic acid-binding proteins"/>
    <property type="match status" value="1"/>
</dbReference>
<dbReference type="SUPFAM" id="SSF56091">
    <property type="entry name" value="DNA ligase/mRNA capping enzyme, catalytic domain"/>
    <property type="match status" value="1"/>
</dbReference>
<evidence type="ECO:0000313" key="7">
    <source>
        <dbReference type="Proteomes" id="UP000621454"/>
    </source>
</evidence>
<dbReference type="CDD" id="cd07905">
    <property type="entry name" value="Adenylation_DNA_ligase_LigC"/>
    <property type="match status" value="1"/>
</dbReference>
<evidence type="ECO:0000256" key="1">
    <source>
        <dbReference type="ARBA" id="ARBA00007572"/>
    </source>
</evidence>
<dbReference type="PANTHER" id="PTHR45674">
    <property type="entry name" value="DNA LIGASE 1/3 FAMILY MEMBER"/>
    <property type="match status" value="1"/>
</dbReference>
<dbReference type="GO" id="GO:0003910">
    <property type="term" value="F:DNA ligase (ATP) activity"/>
    <property type="evidence" value="ECO:0007669"/>
    <property type="project" value="UniProtKB-EC"/>
</dbReference>
<dbReference type="GO" id="GO:0006281">
    <property type="term" value="P:DNA repair"/>
    <property type="evidence" value="ECO:0007669"/>
    <property type="project" value="InterPro"/>
</dbReference>
<evidence type="ECO:0000256" key="2">
    <source>
        <dbReference type="ARBA" id="ARBA00012727"/>
    </source>
</evidence>
<dbReference type="InterPro" id="IPR050191">
    <property type="entry name" value="ATP-dep_DNA_ligase"/>
</dbReference>
<feature type="domain" description="ATP-dependent DNA ligase family profile" evidence="5">
    <location>
        <begin position="120"/>
        <end position="207"/>
    </location>
</feature>
<comment type="similarity">
    <text evidence="1">Belongs to the ATP-dependent DNA ligase family.</text>
</comment>
<dbReference type="Pfam" id="PF04679">
    <property type="entry name" value="DNA_ligase_A_C"/>
    <property type="match status" value="1"/>
</dbReference>
<sequence length="346" mass="38651">MDLPVIPQIAPMLAKAVPQIPDAGDWSHEPKWDGFRAIIYRDGDEVVIGSRGGKDLARYFPEVIAAVREELPERVVLDGELGVPVVVDGVRRLDWDSLSQRIHPADSRVQMLAEATPAMFIGFDALAYGDRALLDEPFATRRSVLESAISSAPGRTCRVTRVTSDHAEAQSWFSEFEGAGLDGIVSKRLESAYLPGKREMFKIKHKRTADCVIIGYRIHKSGKGIGSALLGLYADDGTMRMVGGSSAFSDRMRIELQQLLEPMRIDPDNVAPGEPSRWKPKGSSEWIPIRPELVAEFGYDQMEGGRFRHTVRFLRWRPDRDPRSCGYDQLEVPLTFDLDDVLEGSR</sequence>
<dbReference type="GO" id="GO:0006310">
    <property type="term" value="P:DNA recombination"/>
    <property type="evidence" value="ECO:0007669"/>
    <property type="project" value="InterPro"/>
</dbReference>
<reference evidence="6" key="2">
    <citation type="submission" date="2020-09" db="EMBL/GenBank/DDBJ databases">
        <authorList>
            <person name="Sun Q."/>
            <person name="Zhou Y."/>
        </authorList>
    </citation>
    <scope>NUCLEOTIDE SEQUENCE</scope>
    <source>
        <strain evidence="6">CGMCC 1.12827</strain>
    </source>
</reference>
<dbReference type="SUPFAM" id="SSF50249">
    <property type="entry name" value="Nucleic acid-binding proteins"/>
    <property type="match status" value="1"/>
</dbReference>
<dbReference type="EC" id="6.5.1.1" evidence="2"/>
<accession>A0A916T2Y9</accession>
<dbReference type="InterPro" id="IPR044119">
    <property type="entry name" value="Adenylation_LigC-like"/>
</dbReference>
<keyword evidence="3 6" id="KW-0436">Ligase</keyword>
<comment type="catalytic activity">
    <reaction evidence="4">
        <text>ATP + (deoxyribonucleotide)n-3'-hydroxyl + 5'-phospho-(deoxyribonucleotide)m = (deoxyribonucleotide)n+m + AMP + diphosphate.</text>
        <dbReference type="EC" id="6.5.1.1"/>
    </reaction>
</comment>
<protein>
    <recommendedName>
        <fullName evidence="2">DNA ligase (ATP)</fullName>
        <ecNumber evidence="2">6.5.1.1</ecNumber>
    </recommendedName>
</protein>
<dbReference type="PROSITE" id="PS50160">
    <property type="entry name" value="DNA_LIGASE_A3"/>
    <property type="match status" value="1"/>
</dbReference>
<dbReference type="CDD" id="cd07970">
    <property type="entry name" value="OBF_DNA_ligase_LigC"/>
    <property type="match status" value="1"/>
</dbReference>
<dbReference type="PROSITE" id="PS00697">
    <property type="entry name" value="DNA_LIGASE_A1"/>
    <property type="match status" value="1"/>
</dbReference>
<dbReference type="InterPro" id="IPR012309">
    <property type="entry name" value="DNA_ligase_ATP-dep_C"/>
</dbReference>
<dbReference type="InterPro" id="IPR016059">
    <property type="entry name" value="DNA_ligase_ATP-dep_CS"/>
</dbReference>
<reference evidence="6" key="1">
    <citation type="journal article" date="2014" name="Int. J. Syst. Evol. Microbiol.">
        <title>Complete genome sequence of Corynebacterium casei LMG S-19264T (=DSM 44701T), isolated from a smear-ripened cheese.</title>
        <authorList>
            <consortium name="US DOE Joint Genome Institute (JGI-PGF)"/>
            <person name="Walter F."/>
            <person name="Albersmeier A."/>
            <person name="Kalinowski J."/>
            <person name="Ruckert C."/>
        </authorList>
    </citation>
    <scope>NUCLEOTIDE SEQUENCE</scope>
    <source>
        <strain evidence="6">CGMCC 1.12827</strain>
    </source>
</reference>
<evidence type="ECO:0000313" key="6">
    <source>
        <dbReference type="EMBL" id="GGB28774.1"/>
    </source>
</evidence>
<dbReference type="Pfam" id="PF01068">
    <property type="entry name" value="DNA_ligase_A_M"/>
    <property type="match status" value="1"/>
</dbReference>
<dbReference type="InterPro" id="IPR012310">
    <property type="entry name" value="DNA_ligase_ATP-dep_cent"/>
</dbReference>
<dbReference type="Gene3D" id="3.30.470.30">
    <property type="entry name" value="DNA ligase/mRNA capping enzyme"/>
    <property type="match status" value="1"/>
</dbReference>
<comment type="caution">
    <text evidence="6">The sequence shown here is derived from an EMBL/GenBank/DDBJ whole genome shotgun (WGS) entry which is preliminary data.</text>
</comment>
<dbReference type="PANTHER" id="PTHR45674:SF4">
    <property type="entry name" value="DNA LIGASE 1"/>
    <property type="match status" value="1"/>
</dbReference>
<dbReference type="InterPro" id="IPR044117">
    <property type="entry name" value="OBF_LigC-like"/>
</dbReference>
<dbReference type="GO" id="GO:0005524">
    <property type="term" value="F:ATP binding"/>
    <property type="evidence" value="ECO:0007669"/>
    <property type="project" value="InterPro"/>
</dbReference>
<evidence type="ECO:0000256" key="4">
    <source>
        <dbReference type="ARBA" id="ARBA00034003"/>
    </source>
</evidence>
<dbReference type="InterPro" id="IPR012340">
    <property type="entry name" value="NA-bd_OB-fold"/>
</dbReference>
<name>A0A916T2Y9_9ACTN</name>
<gene>
    <name evidence="6" type="primary">ligC</name>
    <name evidence="6" type="ORF">GCM10011489_16250</name>
</gene>